<gene>
    <name evidence="3" type="ORF">QNJ86_05515</name>
</gene>
<accession>A0ABT7DL46</accession>
<proteinExistence type="predicted"/>
<dbReference type="PROSITE" id="PS51272">
    <property type="entry name" value="SLH"/>
    <property type="match status" value="3"/>
</dbReference>
<feature type="domain" description="SLH" evidence="2">
    <location>
        <begin position="804"/>
        <end position="862"/>
    </location>
</feature>
<keyword evidence="4" id="KW-1185">Reference proteome</keyword>
<evidence type="ECO:0000313" key="3">
    <source>
        <dbReference type="EMBL" id="MDJ1650249.1"/>
    </source>
</evidence>
<feature type="domain" description="SLH" evidence="2">
    <location>
        <begin position="669"/>
        <end position="733"/>
    </location>
</feature>
<feature type="domain" description="SLH" evidence="2">
    <location>
        <begin position="735"/>
        <end position="798"/>
    </location>
</feature>
<dbReference type="Pfam" id="PF00395">
    <property type="entry name" value="SLH"/>
    <property type="match status" value="3"/>
</dbReference>
<protein>
    <submittedName>
        <fullName evidence="3">S-layer homology domain-containing protein</fullName>
    </submittedName>
</protein>
<dbReference type="EMBL" id="JASJEU010000012">
    <property type="protein sequence ID" value="MDJ1650249.1"/>
    <property type="molecule type" value="Genomic_DNA"/>
</dbReference>
<evidence type="ECO:0000259" key="2">
    <source>
        <dbReference type="PROSITE" id="PS51272"/>
    </source>
</evidence>
<feature type="chain" id="PRO_5045289801" evidence="1">
    <location>
        <begin position="36"/>
        <end position="862"/>
    </location>
</feature>
<evidence type="ECO:0000313" key="4">
    <source>
        <dbReference type="Proteomes" id="UP001232750"/>
    </source>
</evidence>
<keyword evidence="1" id="KW-0732">Signal</keyword>
<name>A0ABT7DL46_9ACTN</name>
<organism evidence="3 4">
    <name type="scientific">Gordonibacter faecis</name>
    <dbReference type="NCBI Taxonomy" id="3047475"/>
    <lineage>
        <taxon>Bacteria</taxon>
        <taxon>Bacillati</taxon>
        <taxon>Actinomycetota</taxon>
        <taxon>Coriobacteriia</taxon>
        <taxon>Eggerthellales</taxon>
        <taxon>Eggerthellaceae</taxon>
        <taxon>Gordonibacter</taxon>
    </lineage>
</organism>
<reference evidence="3 4" key="1">
    <citation type="submission" date="2023-05" db="EMBL/GenBank/DDBJ databases">
        <title>Gordonibacter KGMB12511T sp. nov., isolated from faeces of healthy Korean.</title>
        <authorList>
            <person name="Kim H.S."/>
            <person name="Kim J.-S."/>
            <person name="Suh M.K."/>
            <person name="Eom M.K."/>
            <person name="Do H.E."/>
            <person name="Lee J.-S."/>
        </authorList>
    </citation>
    <scope>NUCLEOTIDE SEQUENCE [LARGE SCALE GENOMIC DNA]</scope>
    <source>
        <strain evidence="3 4">KGMB12511</strain>
    </source>
</reference>
<dbReference type="RefSeq" id="WP_283831603.1">
    <property type="nucleotide sequence ID" value="NZ_JASJEU010000012.1"/>
</dbReference>
<dbReference type="Proteomes" id="UP001232750">
    <property type="component" value="Unassembled WGS sequence"/>
</dbReference>
<feature type="signal peptide" evidence="1">
    <location>
        <begin position="1"/>
        <end position="35"/>
    </location>
</feature>
<dbReference type="InterPro" id="IPR001119">
    <property type="entry name" value="SLH_dom"/>
</dbReference>
<evidence type="ECO:0000256" key="1">
    <source>
        <dbReference type="SAM" id="SignalP"/>
    </source>
</evidence>
<sequence>MTACVNNEGLSGKKVVSATLAGVLAAGMVPAIAFADEAAEASTDEGIDLLAVSKAEAFQQGAVTEATDNNAKAIADLENIEFAYEATVPHYVKPTKVTPKGDTKAVDVTDSTEYDINYYTEANYKAYIAGSADTKISNADTGIIDAGTYYAVVVPKSGGEYYAAGNKGVAIKFSIVGTSLKDATLKNADKADVFTYNGKAQDLSVYLGDNLVDPANYDIAFYKNDGTALGVGVKPEDAGKYIATVTGKNQYKGSTVNIPLTVEKLDLSKANIVLEDKKVGDTASLPGIASVNGDTDATTNLDTLTVSYDASKNGNKLYNASATADSYKFDITAPENDPNVIGAGVAAISVVDDLGVISFDGSNALPATFTVDHGAGQSDIDFTKLKLYASDGSTPAGPTGDAIKDIKFDITVTDKDHNPATLADVKTPGVWNVSIKVNSAANKYAWGGEASTVVTVTDATIEGNSNLYVRYKGVLQGNQVKADYSGSNIMNDVEIVLEDGNGNVLVENTDYAVKVADQAGNEVTEVVNADTYTVTVSSKKYDIKNNTFTVVVDPLEINGVEFAGTSTYLAPGANPGDDGVETPFYPYTGDVVTPSFTYVSGKDAKGEDIVVPLPADSYKVVYDYYTDPTTTKRVGEMKEEGKYKVTLSAASGNYTINAPASPLEIEVANKKVFGDVSSADWFYNVVYQANDLGYMTGYQGGKLFGANHTITRADVICVLYNMAGGTNNVWDAVVGHDSFTDVNSNAYYAKALAWAKGLGIANGYADGTFNPEGAITRQDFACLLANYAKRVGNFEAPKDINAVLAKYPDGAQVADYAKENVAWACDKEIMGNAGVINPASNITRAEVAAMVVNYQPDGKLQA</sequence>
<comment type="caution">
    <text evidence="3">The sequence shown here is derived from an EMBL/GenBank/DDBJ whole genome shotgun (WGS) entry which is preliminary data.</text>
</comment>